<evidence type="ECO:0000313" key="18">
    <source>
        <dbReference type="EMBL" id="KAJ1926699.1"/>
    </source>
</evidence>
<feature type="compositionally biased region" description="Low complexity" evidence="16">
    <location>
        <begin position="449"/>
        <end position="468"/>
    </location>
</feature>
<evidence type="ECO:0000313" key="19">
    <source>
        <dbReference type="Proteomes" id="UP001150569"/>
    </source>
</evidence>
<gene>
    <name evidence="18" type="primary">DEF1</name>
    <name evidence="18" type="ORF">IWQ60_003585</name>
</gene>
<dbReference type="OrthoDB" id="5396806at2759"/>
<feature type="compositionally biased region" description="Low complexity" evidence="16">
    <location>
        <begin position="591"/>
        <end position="607"/>
    </location>
</feature>
<evidence type="ECO:0000256" key="5">
    <source>
        <dbReference type="ARBA" id="ARBA00020536"/>
    </source>
</evidence>
<reference evidence="18" key="1">
    <citation type="submission" date="2022-07" db="EMBL/GenBank/DDBJ databases">
        <title>Phylogenomic reconstructions and comparative analyses of Kickxellomycotina fungi.</title>
        <authorList>
            <person name="Reynolds N.K."/>
            <person name="Stajich J.E."/>
            <person name="Barry K."/>
            <person name="Grigoriev I.V."/>
            <person name="Crous P."/>
            <person name="Smith M.E."/>
        </authorList>
    </citation>
    <scope>NUCLEOTIDE SEQUENCE</scope>
    <source>
        <strain evidence="18">RSA 861</strain>
    </source>
</reference>
<evidence type="ECO:0000256" key="11">
    <source>
        <dbReference type="ARBA" id="ARBA00022843"/>
    </source>
</evidence>
<accession>A0A9W8AFX7</accession>
<proteinExistence type="inferred from homology"/>
<keyword evidence="15" id="KW-0539">Nucleus</keyword>
<feature type="compositionally biased region" description="Polar residues" evidence="16">
    <location>
        <begin position="522"/>
        <end position="534"/>
    </location>
</feature>
<organism evidence="18 19">
    <name type="scientific">Tieghemiomyces parasiticus</name>
    <dbReference type="NCBI Taxonomy" id="78921"/>
    <lineage>
        <taxon>Eukaryota</taxon>
        <taxon>Fungi</taxon>
        <taxon>Fungi incertae sedis</taxon>
        <taxon>Zoopagomycota</taxon>
        <taxon>Kickxellomycotina</taxon>
        <taxon>Dimargaritomycetes</taxon>
        <taxon>Dimargaritales</taxon>
        <taxon>Dimargaritaceae</taxon>
        <taxon>Tieghemiomyces</taxon>
    </lineage>
</organism>
<feature type="compositionally biased region" description="Low complexity" evidence="16">
    <location>
        <begin position="189"/>
        <end position="211"/>
    </location>
</feature>
<evidence type="ECO:0000256" key="9">
    <source>
        <dbReference type="ARBA" id="ARBA00022763"/>
    </source>
</evidence>
<comment type="subcellular location">
    <subcellularLocation>
        <location evidence="3">Chromosome</location>
        <location evidence="3">Telomere</location>
    </subcellularLocation>
    <subcellularLocation>
        <location evidence="2">Cytoplasm</location>
    </subcellularLocation>
    <subcellularLocation>
        <location evidence="1">Nucleus</location>
    </subcellularLocation>
</comment>
<keyword evidence="10" id="KW-0833">Ubl conjugation pathway</keyword>
<keyword evidence="12" id="KW-0779">Telomere</keyword>
<evidence type="ECO:0000256" key="12">
    <source>
        <dbReference type="ARBA" id="ARBA00022895"/>
    </source>
</evidence>
<evidence type="ECO:0000256" key="16">
    <source>
        <dbReference type="SAM" id="MobiDB-lite"/>
    </source>
</evidence>
<keyword evidence="14" id="KW-0234">DNA repair</keyword>
<dbReference type="GO" id="GO:0006281">
    <property type="term" value="P:DNA repair"/>
    <property type="evidence" value="ECO:0007669"/>
    <property type="project" value="UniProtKB-KW"/>
</dbReference>
<dbReference type="AlphaFoldDB" id="A0A9W8AFX7"/>
<dbReference type="GO" id="GO:0005634">
    <property type="term" value="C:nucleus"/>
    <property type="evidence" value="ECO:0007669"/>
    <property type="project" value="UniProtKB-SubCell"/>
</dbReference>
<dbReference type="EMBL" id="JANBPT010000155">
    <property type="protein sequence ID" value="KAJ1926699.1"/>
    <property type="molecule type" value="Genomic_DNA"/>
</dbReference>
<feature type="compositionally biased region" description="Low complexity" evidence="16">
    <location>
        <begin position="343"/>
        <end position="357"/>
    </location>
</feature>
<dbReference type="InterPro" id="IPR041803">
    <property type="entry name" value="DEF1_CUE"/>
</dbReference>
<comment type="caution">
    <text evidence="18">The sequence shown here is derived from an EMBL/GenBank/DDBJ whole genome shotgun (WGS) entry which is preliminary data.</text>
</comment>
<feature type="compositionally biased region" description="Basic and acidic residues" evidence="16">
    <location>
        <begin position="162"/>
        <end position="173"/>
    </location>
</feature>
<keyword evidence="7" id="KW-0963">Cytoplasm</keyword>
<dbReference type="GO" id="GO:0005737">
    <property type="term" value="C:cytoplasm"/>
    <property type="evidence" value="ECO:0007669"/>
    <property type="project" value="UniProtKB-SubCell"/>
</dbReference>
<feature type="compositionally biased region" description="Gly residues" evidence="16">
    <location>
        <begin position="742"/>
        <end position="758"/>
    </location>
</feature>
<feature type="region of interest" description="Disordered" evidence="16">
    <location>
        <begin position="323"/>
        <end position="607"/>
    </location>
</feature>
<sequence>MSDRRSSSQAGQAARHTHTRRTKGTGNSMGRTPSGASEVSEAVQIRELRNKYVDKLVSLHELFPKWTDEDLLCTLEEAYGDLDIAIDRITQGYANQWGQVGMSKPKTDGTGATKRAGDERGKGNAAGKGNRGDKARPRGANPNPKSRPAGGRSGAPQAVRNDTAEAAREDRSLSNRAPRSRAQVPAQVPPTKTTAPSGAATATAHSSSSTSAPPPVAQPAPTGPIPSEPPKMTWAKILVGKDTRKPTAPVPAPVSESTEPQWPPMATASASAGWGADSLPEVEPAQQATGAWVATLETVEVEAIPDNEVLIVEETLEVPIEEPIPVPEAPVSPKTTHEEVAKEASPAPEAAPVSTEPQATPQPKDRALSPTPVATSTPPGFKRPSSQQRRLRQDAPVVMPFDNTAPGEGLDVQFGSLSVGGINFGYTEVEPTPANEQQPTAEPPKSVEPQAANTNTNAAGPASANPTAHHGLNGFPQAGAPGLGKDYPLYGADKSLNSTNTAPAPAATTTPSAPKPTAGPTHPQSNLYQYQPETAAQSHGGHQGGASGPAYGPPGLTGNYGARANKPAPQGGAEMGNAPLSNSFPPPGLQQPPQQQQQQQQPFQQGPYPGVPYYPYYYLPSGQFPNPGGYPQSNYGQPFMNKGGYPPYAGNHQGPNKVASTGPGAADGLSAAYPYGGINNPAGANLHFPSGGLSAPGYDDLGVSNFGQGGGIPQLQNILNASAGKGAANQGNSAPGLSAGNTQGGLKGSNGGSAGAAGNGHNAGPAQSAGPGGFANQGGYPGHPNSYQQQQSYHPFSHQQPQPTPFVPGQQMHSQYHYVAPQQPGYGSAPPHHPGSYNAHPGGYAPNQQHSGQHHYHGHQSGPSGPGSQGNQYHGSGQSGGSQGSGTAQYQSSGNTRGSQQSYWANQN</sequence>
<evidence type="ECO:0000256" key="15">
    <source>
        <dbReference type="ARBA" id="ARBA00023242"/>
    </source>
</evidence>
<dbReference type="GO" id="GO:0003677">
    <property type="term" value="F:DNA binding"/>
    <property type="evidence" value="ECO:0007669"/>
    <property type="project" value="UniProtKB-KW"/>
</dbReference>
<evidence type="ECO:0000259" key="17">
    <source>
        <dbReference type="PROSITE" id="PS51140"/>
    </source>
</evidence>
<evidence type="ECO:0000256" key="14">
    <source>
        <dbReference type="ARBA" id="ARBA00023204"/>
    </source>
</evidence>
<feature type="region of interest" description="Disordered" evidence="16">
    <location>
        <begin position="1"/>
        <end position="41"/>
    </location>
</feature>
<feature type="compositionally biased region" description="Low complexity" evidence="16">
    <location>
        <begin position="501"/>
        <end position="521"/>
    </location>
</feature>
<evidence type="ECO:0000256" key="6">
    <source>
        <dbReference type="ARBA" id="ARBA00022454"/>
    </source>
</evidence>
<dbReference type="InterPro" id="IPR051833">
    <property type="entry name" value="TC-DDR_regulator"/>
</dbReference>
<keyword evidence="11" id="KW-0832">Ubl conjugation</keyword>
<keyword evidence="6" id="KW-0158">Chromosome</keyword>
<dbReference type="GO" id="GO:0000781">
    <property type="term" value="C:chromosome, telomeric region"/>
    <property type="evidence" value="ECO:0007669"/>
    <property type="project" value="UniProtKB-SubCell"/>
</dbReference>
<dbReference type="PANTHER" id="PTHR16308:SF13">
    <property type="entry name" value="PROTEIN LINGERER"/>
    <property type="match status" value="1"/>
</dbReference>
<evidence type="ECO:0000256" key="8">
    <source>
        <dbReference type="ARBA" id="ARBA00022553"/>
    </source>
</evidence>
<evidence type="ECO:0000256" key="2">
    <source>
        <dbReference type="ARBA" id="ARBA00004496"/>
    </source>
</evidence>
<dbReference type="CDD" id="cd14368">
    <property type="entry name" value="CUE_DEF1_like"/>
    <property type="match status" value="1"/>
</dbReference>
<feature type="region of interest" description="Disordered" evidence="16">
    <location>
        <begin position="725"/>
        <end position="908"/>
    </location>
</feature>
<protein>
    <recommendedName>
        <fullName evidence="5">RNA polymerase II degradation factor 1</fullName>
    </recommendedName>
</protein>
<keyword evidence="13" id="KW-0238">DNA-binding</keyword>
<evidence type="ECO:0000256" key="3">
    <source>
        <dbReference type="ARBA" id="ARBA00004574"/>
    </source>
</evidence>
<evidence type="ECO:0000256" key="7">
    <source>
        <dbReference type="ARBA" id="ARBA00022490"/>
    </source>
</evidence>
<evidence type="ECO:0000256" key="13">
    <source>
        <dbReference type="ARBA" id="ARBA00023125"/>
    </source>
</evidence>
<feature type="compositionally biased region" description="Polar residues" evidence="16">
    <location>
        <begin position="24"/>
        <end position="37"/>
    </location>
</feature>
<evidence type="ECO:0000256" key="1">
    <source>
        <dbReference type="ARBA" id="ARBA00004123"/>
    </source>
</evidence>
<comment type="similarity">
    <text evidence="4">Belongs to the DEF1 family.</text>
</comment>
<feature type="compositionally biased region" description="Polar residues" evidence="16">
    <location>
        <begin position="372"/>
        <end position="388"/>
    </location>
</feature>
<dbReference type="GO" id="GO:0043130">
    <property type="term" value="F:ubiquitin binding"/>
    <property type="evidence" value="ECO:0007669"/>
    <property type="project" value="InterPro"/>
</dbReference>
<feature type="region of interest" description="Disordered" evidence="16">
    <location>
        <begin position="99"/>
        <end position="277"/>
    </location>
</feature>
<dbReference type="Pfam" id="PF02845">
    <property type="entry name" value="CUE"/>
    <property type="match status" value="1"/>
</dbReference>
<feature type="domain" description="CUE" evidence="17">
    <location>
        <begin position="51"/>
        <end position="94"/>
    </location>
</feature>
<feature type="compositionally biased region" description="Pro residues" evidence="16">
    <location>
        <begin position="212"/>
        <end position="229"/>
    </location>
</feature>
<feature type="compositionally biased region" description="Polar residues" evidence="16">
    <location>
        <begin position="895"/>
        <end position="908"/>
    </location>
</feature>
<dbReference type="PANTHER" id="PTHR16308">
    <property type="entry name" value="UBIQUITIN ASSOCIATED PROTEIN 2-LIKE/LINGERER"/>
    <property type="match status" value="1"/>
</dbReference>
<keyword evidence="19" id="KW-1185">Reference proteome</keyword>
<evidence type="ECO:0000256" key="10">
    <source>
        <dbReference type="ARBA" id="ARBA00022786"/>
    </source>
</evidence>
<feature type="compositionally biased region" description="Gly residues" evidence="16">
    <location>
        <begin position="770"/>
        <end position="781"/>
    </location>
</feature>
<keyword evidence="8" id="KW-0597">Phosphoprotein</keyword>
<evidence type="ECO:0000256" key="4">
    <source>
        <dbReference type="ARBA" id="ARBA00005491"/>
    </source>
</evidence>
<name>A0A9W8AFX7_9FUNG</name>
<dbReference type="PROSITE" id="PS51140">
    <property type="entry name" value="CUE"/>
    <property type="match status" value="1"/>
</dbReference>
<feature type="compositionally biased region" description="Low complexity" evidence="16">
    <location>
        <begin position="885"/>
        <end position="894"/>
    </location>
</feature>
<dbReference type="Proteomes" id="UP001150569">
    <property type="component" value="Unassembled WGS sequence"/>
</dbReference>
<dbReference type="InterPro" id="IPR003892">
    <property type="entry name" value="CUE"/>
</dbReference>
<feature type="compositionally biased region" description="Polar residues" evidence="16">
    <location>
        <begin position="785"/>
        <end position="801"/>
    </location>
</feature>
<keyword evidence="9" id="KW-0227">DNA damage</keyword>